<keyword evidence="5" id="KW-0804">Transcription</keyword>
<dbReference type="Gene3D" id="1.10.10.10">
    <property type="entry name" value="Winged helix-like DNA-binding domain superfamily/Winged helix DNA-binding domain"/>
    <property type="match status" value="1"/>
</dbReference>
<feature type="domain" description="PRD" evidence="8">
    <location>
        <begin position="185"/>
        <end position="291"/>
    </location>
</feature>
<dbReference type="SUPFAM" id="SSF55804">
    <property type="entry name" value="Phoshotransferase/anion transport protein"/>
    <property type="match status" value="1"/>
</dbReference>
<dbReference type="Gene3D" id="3.40.930.10">
    <property type="entry name" value="Mannitol-specific EII, Chain A"/>
    <property type="match status" value="1"/>
</dbReference>
<dbReference type="GO" id="GO:0008982">
    <property type="term" value="F:protein-N(PI)-phosphohistidine-sugar phosphotransferase activity"/>
    <property type="evidence" value="ECO:0007669"/>
    <property type="project" value="InterPro"/>
</dbReference>
<evidence type="ECO:0000256" key="2">
    <source>
        <dbReference type="ARBA" id="ARBA00022737"/>
    </source>
</evidence>
<keyword evidence="2" id="KW-0677">Repeat</keyword>
<evidence type="ECO:0000256" key="1">
    <source>
        <dbReference type="ARBA" id="ARBA00022679"/>
    </source>
</evidence>
<dbReference type="InterPro" id="IPR036388">
    <property type="entry name" value="WH-like_DNA-bd_sf"/>
</dbReference>
<dbReference type="InterPro" id="IPR013011">
    <property type="entry name" value="PTS_EIIB_2"/>
</dbReference>
<dbReference type="Pfam" id="PF02302">
    <property type="entry name" value="PTS_IIB"/>
    <property type="match status" value="1"/>
</dbReference>
<dbReference type="RefSeq" id="WP_068161268.1">
    <property type="nucleotide sequence ID" value="NZ_JXJX01000005.1"/>
</dbReference>
<reference evidence="9 10" key="1">
    <citation type="submission" date="2014-12" db="EMBL/GenBank/DDBJ databases">
        <title>Draft genome sequences of 10 type strains of Lactococcus.</title>
        <authorList>
            <person name="Sun Z."/>
            <person name="Zhong Z."/>
            <person name="Liu W."/>
            <person name="Zhang W."/>
            <person name="Zhang H."/>
        </authorList>
    </citation>
    <scope>NUCLEOTIDE SEQUENCE [LARGE SCALE GENOMIC DNA]</scope>
    <source>
        <strain evidence="9 10">DSM 20686</strain>
    </source>
</reference>
<dbReference type="InterPro" id="IPR011608">
    <property type="entry name" value="PRD"/>
</dbReference>
<feature type="domain" description="PTS EIIB type-2" evidence="7">
    <location>
        <begin position="404"/>
        <end position="496"/>
    </location>
</feature>
<dbReference type="InterPro" id="IPR050661">
    <property type="entry name" value="BglG_antiterminators"/>
</dbReference>
<dbReference type="InterPro" id="IPR036634">
    <property type="entry name" value="PRD_sf"/>
</dbReference>
<dbReference type="AlphaFoldDB" id="A0A2A5S152"/>
<organism evidence="9 10">
    <name type="scientific">Pseudolactococcus plantarum</name>
    <dbReference type="NCBI Taxonomy" id="1365"/>
    <lineage>
        <taxon>Bacteria</taxon>
        <taxon>Bacillati</taxon>
        <taxon>Bacillota</taxon>
        <taxon>Bacilli</taxon>
        <taxon>Lactobacillales</taxon>
        <taxon>Streptococcaceae</taxon>
        <taxon>Pseudolactococcus</taxon>
    </lineage>
</organism>
<dbReference type="SUPFAM" id="SSF52794">
    <property type="entry name" value="PTS system IIB component-like"/>
    <property type="match status" value="1"/>
</dbReference>
<dbReference type="PANTHER" id="PTHR30185:SF18">
    <property type="entry name" value="TRANSCRIPTIONAL REGULATOR MTLR"/>
    <property type="match status" value="1"/>
</dbReference>
<dbReference type="InterPro" id="IPR007737">
    <property type="entry name" value="Mga_HTH"/>
</dbReference>
<dbReference type="PROSITE" id="PS51094">
    <property type="entry name" value="PTS_EIIA_TYPE_2"/>
    <property type="match status" value="1"/>
</dbReference>
<dbReference type="InterPro" id="IPR002178">
    <property type="entry name" value="PTS_EIIA_type-2_dom"/>
</dbReference>
<keyword evidence="4" id="KW-0010">Activator</keyword>
<dbReference type="GO" id="GO:0009401">
    <property type="term" value="P:phosphoenolpyruvate-dependent sugar phosphotransferase system"/>
    <property type="evidence" value="ECO:0007669"/>
    <property type="project" value="InterPro"/>
</dbReference>
<keyword evidence="3" id="KW-0805">Transcription regulation</keyword>
<gene>
    <name evidence="9" type="ORF">RU87_GL001254</name>
</gene>
<dbReference type="Proteomes" id="UP000242246">
    <property type="component" value="Unassembled WGS sequence"/>
</dbReference>
<evidence type="ECO:0000256" key="5">
    <source>
        <dbReference type="ARBA" id="ARBA00023163"/>
    </source>
</evidence>
<feature type="domain" description="PRD" evidence="8">
    <location>
        <begin position="294"/>
        <end position="401"/>
    </location>
</feature>
<comment type="caution">
    <text evidence="9">The sequence shown here is derived from an EMBL/GenBank/DDBJ whole genome shotgun (WGS) entry which is preliminary data.</text>
</comment>
<protein>
    <submittedName>
        <fullName evidence="9">Transcriptional antiterminator bglG</fullName>
    </submittedName>
</protein>
<evidence type="ECO:0000256" key="3">
    <source>
        <dbReference type="ARBA" id="ARBA00023015"/>
    </source>
</evidence>
<evidence type="ECO:0000313" key="10">
    <source>
        <dbReference type="Proteomes" id="UP000242246"/>
    </source>
</evidence>
<keyword evidence="1" id="KW-0808">Transferase</keyword>
<keyword evidence="10" id="KW-1185">Reference proteome</keyword>
<dbReference type="InterPro" id="IPR003501">
    <property type="entry name" value="PTS_EIIB_2/3"/>
</dbReference>
<evidence type="ECO:0000313" key="9">
    <source>
        <dbReference type="EMBL" id="PCS07201.1"/>
    </source>
</evidence>
<dbReference type="GO" id="GO:0006355">
    <property type="term" value="P:regulation of DNA-templated transcription"/>
    <property type="evidence" value="ECO:0007669"/>
    <property type="project" value="InterPro"/>
</dbReference>
<dbReference type="EMBL" id="JXJX01000005">
    <property type="protein sequence ID" value="PCS07201.1"/>
    <property type="molecule type" value="Genomic_DNA"/>
</dbReference>
<dbReference type="PANTHER" id="PTHR30185">
    <property type="entry name" value="CRYPTIC BETA-GLUCOSIDE BGL OPERON ANTITERMINATOR"/>
    <property type="match status" value="1"/>
</dbReference>
<evidence type="ECO:0000256" key="4">
    <source>
        <dbReference type="ARBA" id="ARBA00023159"/>
    </source>
</evidence>
<dbReference type="SUPFAM" id="SSF63520">
    <property type="entry name" value="PTS-regulatory domain, PRD"/>
    <property type="match status" value="2"/>
</dbReference>
<sequence>MLKKEIKLLQTLYQNKAYFLTASEIANAIGMSERTVRTYIQQVNKVLSIYGAEIIAKRGIGFKLEVSQADKFEHYFQTQITSNKLASPKTVIENRENYLLTRLPLNDSSVLFDTLMSELFISRSTLSKVFRKLKERLLPYQLTIQSRARKGVYISGSERDKRRFIMAYFFGQHYVACIQEYLGDTQFFSGIQLEAITLIIIEECRQAQLKIQDFVIQNLVLHLALSINRLQKAISLSSNEIGHVSETALAYQVAQGIITRVEALQNIKFPRQEVAFLALHLVSNSPTPTPTQEIAPLILEAEIRNCLITSQQYASYHFLEDTELISALIAHITAMQLRIRNGMVLVNPLLDKVKTNFAPIFQLTKDILSKMPHLSNQPISEDEWAYLTLHFMVAIEKAKDKQPIRVLVVCATGIGSAQLLKTRIEKTFGNLLRIVGLHGYFDLNQAMLQDVDVIISSIDLQHLVFTVPTVHVSIFLDNDDTKRVADIINTLRPPTHHFKYEAVSTLTLSQKRQICQQLFSADFFLKTSETQKSRVIESLLQKLAQQEDNNYLTKMSEQLKSREQLSSIMFSDSIVVPHPVIPQGTTAKIAVAISEQGIKWDTDTIHFVFLLSPSKLENPHLTIATKAIVALLELPDVQSRLLKVDNFNDFIDLFLSLI</sequence>
<dbReference type="Pfam" id="PF00359">
    <property type="entry name" value="PTS_EIIA_2"/>
    <property type="match status" value="1"/>
</dbReference>
<dbReference type="Pfam" id="PF08279">
    <property type="entry name" value="HTH_11"/>
    <property type="match status" value="1"/>
</dbReference>
<dbReference type="CDD" id="cd05568">
    <property type="entry name" value="PTS_IIB_bgl_like"/>
    <property type="match status" value="1"/>
</dbReference>
<evidence type="ECO:0000259" key="6">
    <source>
        <dbReference type="PROSITE" id="PS51094"/>
    </source>
</evidence>
<proteinExistence type="predicted"/>
<feature type="domain" description="PTS EIIA type-2" evidence="6">
    <location>
        <begin position="516"/>
        <end position="657"/>
    </location>
</feature>
<dbReference type="InterPro" id="IPR016152">
    <property type="entry name" value="PTrfase/Anion_transptr"/>
</dbReference>
<dbReference type="Gene3D" id="1.10.1790.10">
    <property type="entry name" value="PRD domain"/>
    <property type="match status" value="2"/>
</dbReference>
<dbReference type="OrthoDB" id="3710983at2"/>
<dbReference type="Pfam" id="PF05043">
    <property type="entry name" value="Mga"/>
    <property type="match status" value="1"/>
</dbReference>
<dbReference type="PROSITE" id="PS51372">
    <property type="entry name" value="PRD_2"/>
    <property type="match status" value="2"/>
</dbReference>
<name>A0A2A5S152_9LACT</name>
<dbReference type="InterPro" id="IPR036095">
    <property type="entry name" value="PTS_EIIB-like_sf"/>
</dbReference>
<evidence type="ECO:0000259" key="7">
    <source>
        <dbReference type="PROSITE" id="PS51099"/>
    </source>
</evidence>
<dbReference type="Gene3D" id="3.40.50.2300">
    <property type="match status" value="1"/>
</dbReference>
<accession>A0A2A5S152</accession>
<evidence type="ECO:0000259" key="8">
    <source>
        <dbReference type="PROSITE" id="PS51372"/>
    </source>
</evidence>
<dbReference type="PROSITE" id="PS51099">
    <property type="entry name" value="PTS_EIIB_TYPE_2"/>
    <property type="match status" value="1"/>
</dbReference>
<dbReference type="InterPro" id="IPR013196">
    <property type="entry name" value="HTH_11"/>
</dbReference>
<dbReference type="Pfam" id="PF00874">
    <property type="entry name" value="PRD"/>
    <property type="match status" value="2"/>
</dbReference>
<dbReference type="STRING" id="1348632.GCA_001591745_00605"/>